<dbReference type="GO" id="GO:0003964">
    <property type="term" value="F:RNA-directed DNA polymerase activity"/>
    <property type="evidence" value="ECO:0007669"/>
    <property type="project" value="UniProtKB-KW"/>
</dbReference>
<sequence>MQKNYVPTCIAARKCKTIKAMASPTVSAPKREKDPKKRVVITGMGLVSVFGSDIDTFYNKLLEGESGISLIDRFDASSFPRLDNCWRYSLVAGKRALEDVNLGYEVLNKGVKKVSPLAIPYTITNMGGALLAIETGLMGPNYSISTACSTANYCFCAASNHIRRGEVDIMVVGGTEASIIPMGVGGLIACRALSQRNEEPKKASRPWDKHRDGYVIGVLKLLDGWEKAEEVDSWWWKFEEEGKFSVSSSYASLQRLVLPQEPLERTEEVVFDLLWKSPAPSKVVVFSWQLLFNRIPTKDNLLSRCILAPVSLGRCEFFEQAA</sequence>
<dbReference type="InterPro" id="IPR016039">
    <property type="entry name" value="Thiolase-like"/>
</dbReference>
<dbReference type="EC" id="2.3.1.41" evidence="1"/>
<organism evidence="5 6">
    <name type="scientific">Medicago truncatula</name>
    <name type="common">Barrel medic</name>
    <name type="synonym">Medicago tribuloides</name>
    <dbReference type="NCBI Taxonomy" id="3880"/>
    <lineage>
        <taxon>Eukaryota</taxon>
        <taxon>Viridiplantae</taxon>
        <taxon>Streptophyta</taxon>
        <taxon>Embryophyta</taxon>
        <taxon>Tracheophyta</taxon>
        <taxon>Spermatophyta</taxon>
        <taxon>Magnoliopsida</taxon>
        <taxon>eudicotyledons</taxon>
        <taxon>Gunneridae</taxon>
        <taxon>Pentapetalae</taxon>
        <taxon>rosids</taxon>
        <taxon>fabids</taxon>
        <taxon>Fabales</taxon>
        <taxon>Fabaceae</taxon>
        <taxon>Papilionoideae</taxon>
        <taxon>50 kb inversion clade</taxon>
        <taxon>NPAAA clade</taxon>
        <taxon>Hologalegina</taxon>
        <taxon>IRL clade</taxon>
        <taxon>Trifolieae</taxon>
        <taxon>Medicago</taxon>
    </lineage>
</organism>
<dbReference type="Gene3D" id="3.40.47.10">
    <property type="match status" value="2"/>
</dbReference>
<comment type="caution">
    <text evidence="5">The sequence shown here is derived from an EMBL/GenBank/DDBJ whole genome shotgun (WGS) entry which is preliminary data.</text>
</comment>
<feature type="domain" description="Beta-ketoacyl synthase-like N-terminal" evidence="3">
    <location>
        <begin position="37"/>
        <end position="79"/>
    </location>
</feature>
<gene>
    <name evidence="5" type="ORF">MtrunA17_Chr8g0388551</name>
</gene>
<evidence type="ECO:0000259" key="4">
    <source>
        <dbReference type="Pfam" id="PF13966"/>
    </source>
</evidence>
<dbReference type="GO" id="GO:0004315">
    <property type="term" value="F:3-oxoacyl-[acyl-carrier-protein] synthase activity"/>
    <property type="evidence" value="ECO:0007669"/>
    <property type="project" value="UniProtKB-EC"/>
</dbReference>
<keyword evidence="5" id="KW-0695">RNA-directed DNA polymerase</keyword>
<accession>A0A396GQQ7</accession>
<proteinExistence type="predicted"/>
<dbReference type="InterPro" id="IPR018201">
    <property type="entry name" value="Ketoacyl_synth_AS"/>
</dbReference>
<dbReference type="Pfam" id="PF13966">
    <property type="entry name" value="zf-RVT"/>
    <property type="match status" value="1"/>
</dbReference>
<dbReference type="GO" id="GO:0006633">
    <property type="term" value="P:fatty acid biosynthetic process"/>
    <property type="evidence" value="ECO:0007669"/>
    <property type="project" value="InterPro"/>
</dbReference>
<protein>
    <recommendedName>
        <fullName evidence="1">beta-ketoacyl-[acyl-carrier-protein] synthase I</fullName>
        <ecNumber evidence="1">2.3.1.41</ecNumber>
    </recommendedName>
</protein>
<dbReference type="Proteomes" id="UP000265566">
    <property type="component" value="Chromosome 8"/>
</dbReference>
<dbReference type="Gramene" id="rna50089">
    <property type="protein sequence ID" value="RHN43499.1"/>
    <property type="gene ID" value="gene50089"/>
</dbReference>
<name>A0A396GQQ7_MEDTR</name>
<feature type="domain" description="Reverse transcriptase zinc-binding" evidence="4">
    <location>
        <begin position="244"/>
        <end position="308"/>
    </location>
</feature>
<dbReference type="EMBL" id="PSQE01000008">
    <property type="protein sequence ID" value="RHN43499.1"/>
    <property type="molecule type" value="Genomic_DNA"/>
</dbReference>
<dbReference type="Pfam" id="PF00109">
    <property type="entry name" value="ketoacyl-synt"/>
    <property type="match status" value="2"/>
</dbReference>
<feature type="domain" description="Beta-ketoacyl synthase-like N-terminal" evidence="3">
    <location>
        <begin position="107"/>
        <end position="217"/>
    </location>
</feature>
<reference evidence="6" key="1">
    <citation type="journal article" date="2018" name="Nat. Plants">
        <title>Whole-genome landscape of Medicago truncatula symbiotic genes.</title>
        <authorList>
            <person name="Pecrix Y."/>
            <person name="Staton S.E."/>
            <person name="Sallet E."/>
            <person name="Lelandais-Briere C."/>
            <person name="Moreau S."/>
            <person name="Carrere S."/>
            <person name="Blein T."/>
            <person name="Jardinaud M.F."/>
            <person name="Latrasse D."/>
            <person name="Zouine M."/>
            <person name="Zahm M."/>
            <person name="Kreplak J."/>
            <person name="Mayjonade B."/>
            <person name="Satge C."/>
            <person name="Perez M."/>
            <person name="Cauet S."/>
            <person name="Marande W."/>
            <person name="Chantry-Darmon C."/>
            <person name="Lopez-Roques C."/>
            <person name="Bouchez O."/>
            <person name="Berard A."/>
            <person name="Debelle F."/>
            <person name="Munos S."/>
            <person name="Bendahmane A."/>
            <person name="Berges H."/>
            <person name="Niebel A."/>
            <person name="Buitink J."/>
            <person name="Frugier F."/>
            <person name="Benhamed M."/>
            <person name="Crespi M."/>
            <person name="Gouzy J."/>
            <person name="Gamas P."/>
        </authorList>
    </citation>
    <scope>NUCLEOTIDE SEQUENCE [LARGE SCALE GENOMIC DNA]</scope>
    <source>
        <strain evidence="6">cv. Jemalong A17</strain>
    </source>
</reference>
<dbReference type="PANTHER" id="PTHR11712:SF330">
    <property type="entry name" value="BETA-KETOACYL-[ACYL-CARRIER-PROTEIN] SYNTHASE I"/>
    <property type="match status" value="1"/>
</dbReference>
<evidence type="ECO:0000313" key="5">
    <source>
        <dbReference type="EMBL" id="RHN43499.1"/>
    </source>
</evidence>
<dbReference type="InterPro" id="IPR014030">
    <property type="entry name" value="Ketoacyl_synth_N"/>
</dbReference>
<dbReference type="InterPro" id="IPR026960">
    <property type="entry name" value="RVT-Znf"/>
</dbReference>
<dbReference type="AlphaFoldDB" id="A0A396GQQ7"/>
<evidence type="ECO:0000256" key="2">
    <source>
        <dbReference type="ARBA" id="ARBA00022679"/>
    </source>
</evidence>
<evidence type="ECO:0000259" key="3">
    <source>
        <dbReference type="Pfam" id="PF00109"/>
    </source>
</evidence>
<evidence type="ECO:0000256" key="1">
    <source>
        <dbReference type="ARBA" id="ARBA00013191"/>
    </source>
</evidence>
<dbReference type="InterPro" id="IPR000794">
    <property type="entry name" value="Beta-ketoacyl_synthase"/>
</dbReference>
<keyword evidence="5" id="KW-0548">Nucleotidyltransferase</keyword>
<dbReference type="SUPFAM" id="SSF53901">
    <property type="entry name" value="Thiolase-like"/>
    <property type="match status" value="1"/>
</dbReference>
<dbReference type="PROSITE" id="PS00606">
    <property type="entry name" value="KS3_1"/>
    <property type="match status" value="1"/>
</dbReference>
<evidence type="ECO:0000313" key="6">
    <source>
        <dbReference type="Proteomes" id="UP000265566"/>
    </source>
</evidence>
<keyword evidence="2" id="KW-0808">Transferase</keyword>
<dbReference type="PANTHER" id="PTHR11712">
    <property type="entry name" value="POLYKETIDE SYNTHASE-RELATED"/>
    <property type="match status" value="1"/>
</dbReference>